<dbReference type="OMA" id="GISEIWI"/>
<dbReference type="EMBL" id="KE546989">
    <property type="protein sequence ID" value="EPY52532.1"/>
    <property type="molecule type" value="Genomic_DNA"/>
</dbReference>
<dbReference type="RefSeq" id="XP_013022412.1">
    <property type="nucleotide sequence ID" value="XM_013166958.1"/>
</dbReference>
<dbReference type="OrthoDB" id="4038584at2759"/>
<dbReference type="AlphaFoldDB" id="S9X604"/>
<evidence type="ECO:0000313" key="2">
    <source>
        <dbReference type="Proteomes" id="UP000015464"/>
    </source>
</evidence>
<evidence type="ECO:0000313" key="1">
    <source>
        <dbReference type="EMBL" id="EPY52532.1"/>
    </source>
</evidence>
<dbReference type="GeneID" id="25036180"/>
<reference evidence="1 2" key="1">
    <citation type="journal article" date="2011" name="Science">
        <title>Comparative functional genomics of the fission yeasts.</title>
        <authorList>
            <person name="Rhind N."/>
            <person name="Chen Z."/>
            <person name="Yassour M."/>
            <person name="Thompson D.A."/>
            <person name="Haas B.J."/>
            <person name="Habib N."/>
            <person name="Wapinski I."/>
            <person name="Roy S."/>
            <person name="Lin M.F."/>
            <person name="Heiman D.I."/>
            <person name="Young S.K."/>
            <person name="Furuya K."/>
            <person name="Guo Y."/>
            <person name="Pidoux A."/>
            <person name="Chen H.M."/>
            <person name="Robbertse B."/>
            <person name="Goldberg J.M."/>
            <person name="Aoki K."/>
            <person name="Bayne E.H."/>
            <person name="Berlin A.M."/>
            <person name="Desjardins C.A."/>
            <person name="Dobbs E."/>
            <person name="Dukaj L."/>
            <person name="Fan L."/>
            <person name="FitzGerald M.G."/>
            <person name="French C."/>
            <person name="Gujja S."/>
            <person name="Hansen K."/>
            <person name="Keifenheim D."/>
            <person name="Levin J.Z."/>
            <person name="Mosher R.A."/>
            <person name="Mueller C.A."/>
            <person name="Pfiffner J."/>
            <person name="Priest M."/>
            <person name="Russ C."/>
            <person name="Smialowska A."/>
            <person name="Swoboda P."/>
            <person name="Sykes S.M."/>
            <person name="Vaughn M."/>
            <person name="Vengrova S."/>
            <person name="Yoder R."/>
            <person name="Zeng Q."/>
            <person name="Allshire R."/>
            <person name="Baulcombe D."/>
            <person name="Birren B.W."/>
            <person name="Brown W."/>
            <person name="Ekwall K."/>
            <person name="Kellis M."/>
            <person name="Leatherwood J."/>
            <person name="Levin H."/>
            <person name="Margalit H."/>
            <person name="Martienssen R."/>
            <person name="Nieduszynski C.A."/>
            <person name="Spatafora J.W."/>
            <person name="Friedman N."/>
            <person name="Dalgaard J.Z."/>
            <person name="Baumann P."/>
            <person name="Niki H."/>
            <person name="Regev A."/>
            <person name="Nusbaum C."/>
        </authorList>
    </citation>
    <scope>NUCLEOTIDE SEQUENCE [LARGE SCALE GENOMIC DNA]</scope>
    <source>
        <strain evidence="2">OY26 / ATCC MYA-4695 / CBS 11777 / NBRC 106824 / NRRL Y48691</strain>
    </source>
</reference>
<accession>S9X604</accession>
<protein>
    <submittedName>
        <fullName evidence="1">Uncharacterized protein</fullName>
    </submittedName>
</protein>
<dbReference type="Pfam" id="PF23508">
    <property type="entry name" value="MBB1"/>
    <property type="match status" value="1"/>
</dbReference>
<sequence>MSKKACEIWVGDVRDYKAALRLSREDGERIIVYDFFGTTTRNYLFWIDFEDERPYWQLVARDAILVCYNIICQGGEFTEISFPGLVVTRRPDELQDLHD</sequence>
<name>S9X604_SCHCR</name>
<dbReference type="InterPro" id="IPR057101">
    <property type="entry name" value="MBB1"/>
</dbReference>
<dbReference type="eggNOG" id="ENOG502SSKX">
    <property type="taxonomic scope" value="Eukaryota"/>
</dbReference>
<keyword evidence="2" id="KW-1185">Reference proteome</keyword>
<gene>
    <name evidence="1" type="ORF">SPOG_01854</name>
</gene>
<dbReference type="HOGENOM" id="CLU_156742_0_0_1"/>
<proteinExistence type="predicted"/>
<dbReference type="Proteomes" id="UP000015464">
    <property type="component" value="Unassembled WGS sequence"/>
</dbReference>
<organism evidence="1 2">
    <name type="scientific">Schizosaccharomyces cryophilus (strain OY26 / ATCC MYA-4695 / CBS 11777 / NBRC 106824 / NRRL Y48691)</name>
    <name type="common">Fission yeast</name>
    <dbReference type="NCBI Taxonomy" id="653667"/>
    <lineage>
        <taxon>Eukaryota</taxon>
        <taxon>Fungi</taxon>
        <taxon>Dikarya</taxon>
        <taxon>Ascomycota</taxon>
        <taxon>Taphrinomycotina</taxon>
        <taxon>Schizosaccharomycetes</taxon>
        <taxon>Schizosaccharomycetales</taxon>
        <taxon>Schizosaccharomycetaceae</taxon>
        <taxon>Schizosaccharomyces</taxon>
    </lineage>
</organism>